<feature type="region of interest" description="Disordered" evidence="1">
    <location>
        <begin position="177"/>
        <end position="241"/>
    </location>
</feature>
<dbReference type="Pfam" id="PF02992">
    <property type="entry name" value="Transposase_21"/>
    <property type="match status" value="1"/>
</dbReference>
<reference evidence="2 3" key="1">
    <citation type="submission" date="2016-03" db="EMBL/GenBank/DDBJ databases">
        <title>Whole genome sequencing of Grifola frondosa 9006-11.</title>
        <authorList>
            <person name="Min B."/>
            <person name="Park H."/>
            <person name="Kim J.-G."/>
            <person name="Cho H."/>
            <person name="Oh Y.-L."/>
            <person name="Kong W.-S."/>
            <person name="Choi I.-G."/>
        </authorList>
    </citation>
    <scope>NUCLEOTIDE SEQUENCE [LARGE SCALE GENOMIC DNA]</scope>
    <source>
        <strain evidence="2 3">9006-11</strain>
    </source>
</reference>
<evidence type="ECO:0000313" key="3">
    <source>
        <dbReference type="Proteomes" id="UP000092993"/>
    </source>
</evidence>
<feature type="region of interest" description="Disordered" evidence="1">
    <location>
        <begin position="809"/>
        <end position="832"/>
    </location>
</feature>
<dbReference type="PANTHER" id="PTHR46579:SF1">
    <property type="entry name" value="F5_8 TYPE C DOMAIN-CONTAINING PROTEIN"/>
    <property type="match status" value="1"/>
</dbReference>
<comment type="caution">
    <text evidence="2">The sequence shown here is derived from an EMBL/GenBank/DDBJ whole genome shotgun (WGS) entry which is preliminary data.</text>
</comment>
<evidence type="ECO:0000256" key="1">
    <source>
        <dbReference type="SAM" id="MobiDB-lite"/>
    </source>
</evidence>
<dbReference type="OrthoDB" id="3239894at2759"/>
<dbReference type="Gene3D" id="3.50.50.60">
    <property type="entry name" value="FAD/NAD(P)-binding domain"/>
    <property type="match status" value="1"/>
</dbReference>
<dbReference type="STRING" id="5627.A0A1C7LMF1"/>
<dbReference type="AlphaFoldDB" id="A0A1C7LMF1"/>
<dbReference type="EMBL" id="LUGG01000045">
    <property type="protein sequence ID" value="OBZ65366.1"/>
    <property type="molecule type" value="Genomic_DNA"/>
</dbReference>
<feature type="compositionally biased region" description="Polar residues" evidence="1">
    <location>
        <begin position="325"/>
        <end position="335"/>
    </location>
</feature>
<dbReference type="OMA" id="HEGREHR"/>
<sequence>MTPTELASNLSLGAASSGDAAPVMSIGTQTVANRRCTYLLEHFVLSLPIAETEPLKSVFAEKEVYSGAQVEIDEQITGGRAESLKRAVGTMFHKVGTCFMLPLENGGAMDHRFKLNCYLDNLQRAHQHEEALSRSAIATRGRRAVPVQQAIDKRRNRGYIGYVQLPHVAVDSTAGDRMLQSRGHGGAPTQPLKRPCQTSPPSPNQHSVVGRDVTHVNTPAPAHEPHDFSTPSGSGNHLPATINTVADEDNFDDIYFTPPSPSSSLQVPNDGMDVDPIPPCTASDSAPAVINTNIPLAASPDHPLEPAERQLGLYDDPEDGDDLQLSLNDANSLQENLDDSPFNAVDASESSTGEDVSALPPLPYRSAESKIWMQSHCKWYVCVVMMLVAFLHTKAHVTFHACSLILYTMRAIFIALKLLEHDDAMLKSLTTVLKCFELLDHFHVLPVSTQCHRLFRPDVSTSVKCPYCNIALFSAQKRTFLMRLLNKSPPKPIPRLAAPIQLPSAALTDLLLEPGLESELERGQNATSTESGRPHVFRSMKDARVFRTLLGRWPAIFLARQGWFSCSRSSYSASHSSGVVSFSLPNLPPALRYHIENLLLSLMTPGPTEPTAEELQHYLWLIVDNLLPLCHDGMLMPTFSCPQGRRVRVALVCVVADHPAMCKICGFADKTHNEVPCTKGTTTQDDLFSDESLQGECPPHEGREHRACAFEWRALPTEAERVVRTQWYNCWIQTHALRADTEVTKRELSFMHTFLESCESPPWAGRLPVHVGEPAGGSLTADEYELLCIGPGAIINYKKALASWKKKQASNGASGAPSKGKGNTTKADLCPEPPVPRMQADEVDAYLKLATALKILLGSEIDENQHVRGHTLLCEYLKAFKMLYGEKAMKLNHHFATHIAVQIEDYGPVYKFWAFLPERLNGVLKAINLNNWGGGQLEITMIRSFHRDISLRSLLRYIARTECDSENNEGDISQELARHFLKETREAHGMVEAAAHSDDVLDDACCPLPVYLGPMAKATPLAAPIRATLLAYYNEQLPTTQQLYHAHDTHAPSGATFLMPSAQICDYILLDGRRITSETSSSKTSTSVIVKVIWHGQIFDGEVIHFFHHQQRAFSSSTTFAEMVWMIRQDVSPVENDPWSDYPELEVECWQYRKYRSMNDPTAPPSVIPVSAIRCQLARSVCHLTKPVLWITTTLERHSVTLESTAS</sequence>
<gene>
    <name evidence="2" type="ORF">A0H81_14654</name>
</gene>
<dbReference type="Gene3D" id="3.30.560.10">
    <property type="entry name" value="Glucose Oxidase, domain 3"/>
    <property type="match status" value="1"/>
</dbReference>
<proteinExistence type="predicted"/>
<dbReference type="InterPro" id="IPR036188">
    <property type="entry name" value="FAD/NAD-bd_sf"/>
</dbReference>
<protein>
    <submittedName>
        <fullName evidence="2">Uncharacterized protein</fullName>
    </submittedName>
</protein>
<evidence type="ECO:0000313" key="2">
    <source>
        <dbReference type="EMBL" id="OBZ65366.1"/>
    </source>
</evidence>
<name>A0A1C7LMF1_GRIFR</name>
<dbReference type="PANTHER" id="PTHR46579">
    <property type="entry name" value="F5/8 TYPE C DOMAIN-CONTAINING PROTEIN-RELATED"/>
    <property type="match status" value="1"/>
</dbReference>
<accession>A0A1C7LMF1</accession>
<keyword evidence="3" id="KW-1185">Reference proteome</keyword>
<feature type="region of interest" description="Disordered" evidence="1">
    <location>
        <begin position="296"/>
        <end position="359"/>
    </location>
</feature>
<dbReference type="InterPro" id="IPR004242">
    <property type="entry name" value="Transposase_21"/>
</dbReference>
<organism evidence="2 3">
    <name type="scientific">Grifola frondosa</name>
    <name type="common">Maitake</name>
    <name type="synonym">Polyporus frondosus</name>
    <dbReference type="NCBI Taxonomy" id="5627"/>
    <lineage>
        <taxon>Eukaryota</taxon>
        <taxon>Fungi</taxon>
        <taxon>Dikarya</taxon>
        <taxon>Basidiomycota</taxon>
        <taxon>Agaricomycotina</taxon>
        <taxon>Agaricomycetes</taxon>
        <taxon>Polyporales</taxon>
        <taxon>Grifolaceae</taxon>
        <taxon>Grifola</taxon>
    </lineage>
</organism>
<dbReference type="Proteomes" id="UP000092993">
    <property type="component" value="Unassembled WGS sequence"/>
</dbReference>